<dbReference type="Gene3D" id="2.80.10.50">
    <property type="match status" value="1"/>
</dbReference>
<feature type="compositionally biased region" description="Gly residues" evidence="1">
    <location>
        <begin position="121"/>
        <end position="133"/>
    </location>
</feature>
<organism evidence="3">
    <name type="scientific">Hordeum vulgare subsp. vulgare</name>
    <name type="common">Domesticated barley</name>
    <dbReference type="NCBI Taxonomy" id="112509"/>
    <lineage>
        <taxon>Eukaryota</taxon>
        <taxon>Viridiplantae</taxon>
        <taxon>Streptophyta</taxon>
        <taxon>Embryophyta</taxon>
        <taxon>Tracheophyta</taxon>
        <taxon>Spermatophyta</taxon>
        <taxon>Magnoliopsida</taxon>
        <taxon>Liliopsida</taxon>
        <taxon>Poales</taxon>
        <taxon>Poaceae</taxon>
        <taxon>BOP clade</taxon>
        <taxon>Pooideae</taxon>
        <taxon>Triticodae</taxon>
        <taxon>Triticeae</taxon>
        <taxon>Hordeinae</taxon>
        <taxon>Hordeum</taxon>
    </lineage>
</organism>
<evidence type="ECO:0000313" key="3">
    <source>
        <dbReference type="EMBL" id="BAJ99020.1"/>
    </source>
</evidence>
<protein>
    <submittedName>
        <fullName evidence="3">Predicted protein</fullName>
    </submittedName>
</protein>
<sequence length="287" mass="30783">MSWGQQGQGGWGQQPGQQGWGQQGQQGWGQQPGQQGFGQQGQGWGQQPGQQGFGQQGQGWGQQPGQQGFGQQGQGWGQQPGQQGFGQQGQGWGQQPGQQGFGQQGQGWGQGSGHGHHHGKGQWGGQGGQGQWGNQGNQFGGFNPDPNTSYKIALVQLPNMVCDCSGDPQQKFKAILWSSHGGANQKWKFVPDGLGNFSIVNVANGGTLEVPDYSNGQKGTQLHVSQPNNTMNEKWKLTPTNGGYAITSAQYNLSLNVYGGNCWEGDKIALWPYEGHKNETWSITPCY</sequence>
<dbReference type="AlphaFoldDB" id="F2DV99"/>
<dbReference type="SUPFAM" id="SSF50370">
    <property type="entry name" value="Ricin B-like lectins"/>
    <property type="match status" value="1"/>
</dbReference>
<proteinExistence type="evidence at transcript level"/>
<dbReference type="EMBL" id="AK370256">
    <property type="protein sequence ID" value="BAK01457.1"/>
    <property type="molecule type" value="mRNA"/>
</dbReference>
<feature type="compositionally biased region" description="Gly residues" evidence="1">
    <location>
        <begin position="1"/>
        <end position="27"/>
    </location>
</feature>
<feature type="domain" description="Ricin B lectin" evidence="2">
    <location>
        <begin position="183"/>
        <end position="271"/>
    </location>
</feature>
<feature type="region of interest" description="Disordered" evidence="1">
    <location>
        <begin position="1"/>
        <end position="144"/>
    </location>
</feature>
<dbReference type="Pfam" id="PF14200">
    <property type="entry name" value="RicinB_lectin_2"/>
    <property type="match status" value="1"/>
</dbReference>
<dbReference type="CDD" id="cd00161">
    <property type="entry name" value="beta-trefoil_Ricin-like"/>
    <property type="match status" value="1"/>
</dbReference>
<accession>F2DV99</accession>
<dbReference type="EMBL" id="AK367817">
    <property type="protein sequence ID" value="BAJ99020.1"/>
    <property type="molecule type" value="mRNA"/>
</dbReference>
<evidence type="ECO:0000259" key="2">
    <source>
        <dbReference type="Pfam" id="PF14200"/>
    </source>
</evidence>
<dbReference type="InterPro" id="IPR000772">
    <property type="entry name" value="Ricin_B_lectin"/>
</dbReference>
<evidence type="ECO:0000256" key="1">
    <source>
        <dbReference type="SAM" id="MobiDB-lite"/>
    </source>
</evidence>
<dbReference type="PROSITE" id="PS50231">
    <property type="entry name" value="RICIN_B_LECTIN"/>
    <property type="match status" value="1"/>
</dbReference>
<dbReference type="InterPro" id="IPR035992">
    <property type="entry name" value="Ricin_B-like_lectins"/>
</dbReference>
<name>F2DV99_HORVV</name>
<feature type="compositionally biased region" description="Gly residues" evidence="1">
    <location>
        <begin position="35"/>
        <end position="113"/>
    </location>
</feature>
<reference evidence="3" key="1">
    <citation type="journal article" date="2011" name="Plant Physiol.">
        <title>Comprehensive sequence analysis of 24,783 barley full-length cDNAs derived from 12 clone libraries.</title>
        <authorList>
            <person name="Matsumoto T."/>
            <person name="Tanaka T."/>
            <person name="Sakai H."/>
            <person name="Amano N."/>
            <person name="Kanamori H."/>
            <person name="Kurita K."/>
            <person name="Kikuta A."/>
            <person name="Kamiya K."/>
            <person name="Yamamoto M."/>
            <person name="Ikawa H."/>
            <person name="Fujii N."/>
            <person name="Hori K."/>
            <person name="Itoh T."/>
            <person name="Sato K."/>
        </authorList>
    </citation>
    <scope>NUCLEOTIDE SEQUENCE</scope>
    <source>
        <tissue evidence="3">Shoot and root</tissue>
    </source>
</reference>